<evidence type="ECO:0000313" key="2">
    <source>
        <dbReference type="Proteomes" id="UP001159405"/>
    </source>
</evidence>
<evidence type="ECO:0000313" key="1">
    <source>
        <dbReference type="EMBL" id="CAH3043206.1"/>
    </source>
</evidence>
<sequence length="197" mass="22054">MNSLSFNRIHKFCVTYCIGNLSDPTMHDVCYDTINAGNLYSNTSASLLSRYIYEKNISFHIPVAYGLVELEMTPGNKSNVTFLVGNYSDLFFVDHQGVLRTGRNITQQDVGSHTIEVRVLATVSGVSRVDWALITVNVELENTMPPAFEHPHGYTFSVKEEEGGGLTVGFVKVFILFSIRLLLNPLRKTNSQPYILI</sequence>
<comment type="caution">
    <text evidence="1">The sequence shown here is derived from an EMBL/GenBank/DDBJ whole genome shotgun (WGS) entry which is preliminary data.</text>
</comment>
<gene>
    <name evidence="1" type="ORF">PLOB_00002764</name>
</gene>
<protein>
    <recommendedName>
        <fullName evidence="3">Cadherin domain-containing protein</fullName>
    </recommendedName>
</protein>
<accession>A0ABN8N7C3</accession>
<dbReference type="EMBL" id="CALNXK010000011">
    <property type="protein sequence ID" value="CAH3043206.1"/>
    <property type="molecule type" value="Genomic_DNA"/>
</dbReference>
<keyword evidence="2" id="KW-1185">Reference proteome</keyword>
<name>A0ABN8N7C3_9CNID</name>
<dbReference type="Proteomes" id="UP001159405">
    <property type="component" value="Unassembled WGS sequence"/>
</dbReference>
<proteinExistence type="predicted"/>
<evidence type="ECO:0008006" key="3">
    <source>
        <dbReference type="Google" id="ProtNLM"/>
    </source>
</evidence>
<reference evidence="1 2" key="1">
    <citation type="submission" date="2022-05" db="EMBL/GenBank/DDBJ databases">
        <authorList>
            <consortium name="Genoscope - CEA"/>
            <person name="William W."/>
        </authorList>
    </citation>
    <scope>NUCLEOTIDE SEQUENCE [LARGE SCALE GENOMIC DNA]</scope>
</reference>
<organism evidence="1 2">
    <name type="scientific">Porites lobata</name>
    <dbReference type="NCBI Taxonomy" id="104759"/>
    <lineage>
        <taxon>Eukaryota</taxon>
        <taxon>Metazoa</taxon>
        <taxon>Cnidaria</taxon>
        <taxon>Anthozoa</taxon>
        <taxon>Hexacorallia</taxon>
        <taxon>Scleractinia</taxon>
        <taxon>Fungiina</taxon>
        <taxon>Poritidae</taxon>
        <taxon>Porites</taxon>
    </lineage>
</organism>